<keyword evidence="2" id="KW-0443">Lipid metabolism</keyword>
<evidence type="ECO:0000256" key="1">
    <source>
        <dbReference type="ARBA" id="ARBA00005254"/>
    </source>
</evidence>
<comment type="caution">
    <text evidence="5">The sequence shown here is derived from an EMBL/GenBank/DDBJ whole genome shotgun (WGS) entry which is preliminary data.</text>
</comment>
<evidence type="ECO:0008006" key="7">
    <source>
        <dbReference type="Google" id="ProtNLM"/>
    </source>
</evidence>
<keyword evidence="3" id="KW-0456">Lyase</keyword>
<evidence type="ECO:0000313" key="5">
    <source>
        <dbReference type="EMBL" id="GIG88783.1"/>
    </source>
</evidence>
<dbReference type="SUPFAM" id="SSF52096">
    <property type="entry name" value="ClpP/crotonase"/>
    <property type="match status" value="1"/>
</dbReference>
<sequence>MTATAAPVRAPRITGDLRTDAAALRRHTAADDARLAELPANPDRTPAQQQAADGLHRSSRSLRSRFMAAHAPAVHAELTEGGTGWLRIAELAEAATDRFPGLVPTKEQLAQERTHRQAHKEAREIDQAIFLHGLLGVPAVGRHVVDAMRQPTPRALALLDDFRRSGVAEFATVRLERDGDIGRVTLCNAHCLNAEDDQLTADLETAVDLVLLDDGIRAGLLRGTTMTHPRYAGRRVFSAGINLKHLHEGKISYIDFLLDRELGYLSKIVRGLWTGADGGWAEKPWAAAVDTFAIGGGMQVLLACDQVVAGADAYFTLPAAQEGIVPGLANLRLGRWVGARLARDIILTGRRLHAVEPEARLLCAEIVDPDEVGAAADRAAARLTAPAVVANRHMLNLADEPVDVFRTFVAEFALVQGDRLYSPDVLAKVGARWSTGERR</sequence>
<reference evidence="5 6" key="1">
    <citation type="submission" date="2021-01" db="EMBL/GenBank/DDBJ databases">
        <title>Whole genome shotgun sequence of Plantactinospora endophytica NBRC 110450.</title>
        <authorList>
            <person name="Komaki H."/>
            <person name="Tamura T."/>
        </authorList>
    </citation>
    <scope>NUCLEOTIDE SEQUENCE [LARGE SCALE GENOMIC DNA]</scope>
    <source>
        <strain evidence="5 6">NBRC 110450</strain>
    </source>
</reference>
<dbReference type="PANTHER" id="PTHR11941">
    <property type="entry name" value="ENOYL-COA HYDRATASE-RELATED"/>
    <property type="match status" value="1"/>
</dbReference>
<dbReference type="NCBIfam" id="NF042432">
    <property type="entry name" value="DHPACoAdixog_DpgC"/>
    <property type="match status" value="1"/>
</dbReference>
<dbReference type="InterPro" id="IPR053482">
    <property type="entry name" value="DPA-CoA_Dioxygenase"/>
</dbReference>
<keyword evidence="6" id="KW-1185">Reference proteome</keyword>
<evidence type="ECO:0000256" key="4">
    <source>
        <dbReference type="SAM" id="MobiDB-lite"/>
    </source>
</evidence>
<accession>A0ABQ4E240</accession>
<feature type="region of interest" description="Disordered" evidence="4">
    <location>
        <begin position="36"/>
        <end position="58"/>
    </location>
</feature>
<gene>
    <name evidence="5" type="ORF">Pen02_37190</name>
</gene>
<dbReference type="InterPro" id="IPR029045">
    <property type="entry name" value="ClpP/crotonase-like_dom_sf"/>
</dbReference>
<evidence type="ECO:0000256" key="3">
    <source>
        <dbReference type="ARBA" id="ARBA00023239"/>
    </source>
</evidence>
<dbReference type="Pfam" id="PF00378">
    <property type="entry name" value="ECH_1"/>
    <property type="match status" value="1"/>
</dbReference>
<protein>
    <recommendedName>
        <fullName evidence="7">Enoyl-CoA hydratase</fullName>
    </recommendedName>
</protein>
<dbReference type="EMBL" id="BONW01000016">
    <property type="protein sequence ID" value="GIG88783.1"/>
    <property type="molecule type" value="Genomic_DNA"/>
</dbReference>
<organism evidence="5 6">
    <name type="scientific">Plantactinospora endophytica</name>
    <dbReference type="NCBI Taxonomy" id="673535"/>
    <lineage>
        <taxon>Bacteria</taxon>
        <taxon>Bacillati</taxon>
        <taxon>Actinomycetota</taxon>
        <taxon>Actinomycetes</taxon>
        <taxon>Micromonosporales</taxon>
        <taxon>Micromonosporaceae</taxon>
        <taxon>Plantactinospora</taxon>
    </lineage>
</organism>
<evidence type="ECO:0000313" key="6">
    <source>
        <dbReference type="Proteomes" id="UP000646749"/>
    </source>
</evidence>
<evidence type="ECO:0000256" key="2">
    <source>
        <dbReference type="ARBA" id="ARBA00023098"/>
    </source>
</evidence>
<name>A0ABQ4E240_9ACTN</name>
<dbReference type="Gene3D" id="1.20.58.1300">
    <property type="match status" value="1"/>
</dbReference>
<dbReference type="PANTHER" id="PTHR11941:SF169">
    <property type="entry name" value="(7AS)-7A-METHYL-1,5-DIOXO-2,3,5,6,7,7A-HEXAHYDRO-1H-INDENE-CARBOXYL-COA HYDROLASE"/>
    <property type="match status" value="1"/>
</dbReference>
<dbReference type="RefSeq" id="WP_203867268.1">
    <property type="nucleotide sequence ID" value="NZ_BONW01000016.1"/>
</dbReference>
<dbReference type="CDD" id="cd06558">
    <property type="entry name" value="crotonase-like"/>
    <property type="match status" value="1"/>
</dbReference>
<dbReference type="InterPro" id="IPR001753">
    <property type="entry name" value="Enoyl-CoA_hydra/iso"/>
</dbReference>
<dbReference type="Gene3D" id="3.90.226.10">
    <property type="entry name" value="2-enoyl-CoA Hydratase, Chain A, domain 1"/>
    <property type="match status" value="1"/>
</dbReference>
<comment type="similarity">
    <text evidence="1">Belongs to the enoyl-CoA hydratase/isomerase family.</text>
</comment>
<dbReference type="Proteomes" id="UP000646749">
    <property type="component" value="Unassembled WGS sequence"/>
</dbReference>
<proteinExistence type="inferred from homology"/>